<dbReference type="VEuPathDB" id="VectorBase:SCAU001409"/>
<dbReference type="EnsemblMetazoa" id="SCAU001409-RA">
    <property type="protein sequence ID" value="SCAU001409-PA"/>
    <property type="gene ID" value="SCAU001409"/>
</dbReference>
<dbReference type="KEGG" id="scac:106082672"/>
<gene>
    <name evidence="2" type="primary">106082672</name>
</gene>
<keyword evidence="1" id="KW-0732">Signal</keyword>
<dbReference type="OrthoDB" id="8061759at2759"/>
<dbReference type="Proteomes" id="UP000095300">
    <property type="component" value="Unassembled WGS sequence"/>
</dbReference>
<keyword evidence="3" id="KW-1185">Reference proteome</keyword>
<evidence type="ECO:0000313" key="2">
    <source>
        <dbReference type="EnsemblMetazoa" id="SCAU001409-PA"/>
    </source>
</evidence>
<accession>A0A1I8NRK0</accession>
<proteinExistence type="predicted"/>
<feature type="signal peptide" evidence="1">
    <location>
        <begin position="1"/>
        <end position="20"/>
    </location>
</feature>
<reference evidence="2" key="1">
    <citation type="submission" date="2020-05" db="UniProtKB">
        <authorList>
            <consortium name="EnsemblMetazoa"/>
        </authorList>
    </citation>
    <scope>IDENTIFICATION</scope>
    <source>
        <strain evidence="2">USDA</strain>
    </source>
</reference>
<protein>
    <submittedName>
        <fullName evidence="2">Uncharacterized protein</fullName>
    </submittedName>
</protein>
<evidence type="ECO:0000256" key="1">
    <source>
        <dbReference type="SAM" id="SignalP"/>
    </source>
</evidence>
<evidence type="ECO:0000313" key="3">
    <source>
        <dbReference type="Proteomes" id="UP000095300"/>
    </source>
</evidence>
<dbReference type="AlphaFoldDB" id="A0A1I8NRK0"/>
<dbReference type="Pfam" id="PF06477">
    <property type="entry name" value="DUF1091"/>
    <property type="match status" value="1"/>
</dbReference>
<sequence>MLPKAINFLIFLNLLIICQASEKKDFNLVLGQPYYEIVNPQIIQRLEYFYKQLVPGRYSGNCIFILNQQLDKNLDVQLKILLGIRGKSVKFIDLKVNMCDILYRGMSMSIARKIMVNILQKSNFPRKCPFKANFIYNASNFIIDDSYFPKYTPYPMDFNVSIDYFENQELIAMLQVKGSTVPKVKK</sequence>
<feature type="chain" id="PRO_5009325400" evidence="1">
    <location>
        <begin position="21"/>
        <end position="186"/>
    </location>
</feature>
<name>A0A1I8NRK0_STOCA</name>
<dbReference type="InterPro" id="IPR010512">
    <property type="entry name" value="DUF1091"/>
</dbReference>
<organism evidence="2 3">
    <name type="scientific">Stomoxys calcitrans</name>
    <name type="common">Stable fly</name>
    <name type="synonym">Conops calcitrans</name>
    <dbReference type="NCBI Taxonomy" id="35570"/>
    <lineage>
        <taxon>Eukaryota</taxon>
        <taxon>Metazoa</taxon>
        <taxon>Ecdysozoa</taxon>
        <taxon>Arthropoda</taxon>
        <taxon>Hexapoda</taxon>
        <taxon>Insecta</taxon>
        <taxon>Pterygota</taxon>
        <taxon>Neoptera</taxon>
        <taxon>Endopterygota</taxon>
        <taxon>Diptera</taxon>
        <taxon>Brachycera</taxon>
        <taxon>Muscomorpha</taxon>
        <taxon>Muscoidea</taxon>
        <taxon>Muscidae</taxon>
        <taxon>Stomoxys</taxon>
    </lineage>
</organism>